<evidence type="ECO:0000313" key="4">
    <source>
        <dbReference type="EMBL" id="CAD7092202.1"/>
    </source>
</evidence>
<evidence type="ECO:0000256" key="1">
    <source>
        <dbReference type="ARBA" id="ARBA00022614"/>
    </source>
</evidence>
<dbReference type="InterPro" id="IPR050333">
    <property type="entry name" value="SLRP"/>
</dbReference>
<dbReference type="InParanoid" id="A0A7R8V528"/>
<dbReference type="PANTHER" id="PTHR45712:SF22">
    <property type="entry name" value="INSULIN-LIKE GROWTH FACTOR-BINDING PROTEIN COMPLEX ACID LABILE SUBUNIT"/>
    <property type="match status" value="1"/>
</dbReference>
<keyword evidence="3" id="KW-1133">Transmembrane helix</keyword>
<keyword evidence="5" id="KW-1185">Reference proteome</keyword>
<name>A0A7R8V528_HERIL</name>
<keyword evidence="3" id="KW-0812">Transmembrane</keyword>
<dbReference type="OrthoDB" id="2013775at2759"/>
<dbReference type="PROSITE" id="PS51450">
    <property type="entry name" value="LRR"/>
    <property type="match status" value="1"/>
</dbReference>
<dbReference type="AlphaFoldDB" id="A0A7R8V528"/>
<evidence type="ECO:0000313" key="5">
    <source>
        <dbReference type="Proteomes" id="UP000594454"/>
    </source>
</evidence>
<feature type="transmembrane region" description="Helical" evidence="3">
    <location>
        <begin position="437"/>
        <end position="461"/>
    </location>
</feature>
<evidence type="ECO:0000256" key="3">
    <source>
        <dbReference type="SAM" id="Phobius"/>
    </source>
</evidence>
<keyword evidence="1" id="KW-0433">Leucine-rich repeat</keyword>
<dbReference type="EMBL" id="LR899014">
    <property type="protein sequence ID" value="CAD7092202.1"/>
    <property type="molecule type" value="Genomic_DNA"/>
</dbReference>
<organism evidence="4 5">
    <name type="scientific">Hermetia illucens</name>
    <name type="common">Black soldier fly</name>
    <dbReference type="NCBI Taxonomy" id="343691"/>
    <lineage>
        <taxon>Eukaryota</taxon>
        <taxon>Metazoa</taxon>
        <taxon>Ecdysozoa</taxon>
        <taxon>Arthropoda</taxon>
        <taxon>Hexapoda</taxon>
        <taxon>Insecta</taxon>
        <taxon>Pterygota</taxon>
        <taxon>Neoptera</taxon>
        <taxon>Endopterygota</taxon>
        <taxon>Diptera</taxon>
        <taxon>Brachycera</taxon>
        <taxon>Stratiomyomorpha</taxon>
        <taxon>Stratiomyidae</taxon>
        <taxon>Hermetiinae</taxon>
        <taxon>Hermetia</taxon>
    </lineage>
</organism>
<gene>
    <name evidence="4" type="ORF">HERILL_LOCUS14579</name>
</gene>
<keyword evidence="3" id="KW-0472">Membrane</keyword>
<dbReference type="SMART" id="SM00369">
    <property type="entry name" value="LRR_TYP"/>
    <property type="match status" value="7"/>
</dbReference>
<dbReference type="PANTHER" id="PTHR45712">
    <property type="entry name" value="AGAP008170-PA"/>
    <property type="match status" value="1"/>
</dbReference>
<keyword evidence="2" id="KW-0677">Repeat</keyword>
<dbReference type="Pfam" id="PF13306">
    <property type="entry name" value="LRR_5"/>
    <property type="match status" value="1"/>
</dbReference>
<dbReference type="InterPro" id="IPR001611">
    <property type="entry name" value="Leu-rich_rpt"/>
</dbReference>
<proteinExistence type="predicted"/>
<dbReference type="InterPro" id="IPR003591">
    <property type="entry name" value="Leu-rich_rpt_typical-subtyp"/>
</dbReference>
<dbReference type="InterPro" id="IPR032675">
    <property type="entry name" value="LRR_dom_sf"/>
</dbReference>
<evidence type="ECO:0000256" key="2">
    <source>
        <dbReference type="ARBA" id="ARBA00022737"/>
    </source>
</evidence>
<accession>A0A7R8V528</accession>
<dbReference type="Pfam" id="PF13855">
    <property type="entry name" value="LRR_8"/>
    <property type="match status" value="1"/>
</dbReference>
<dbReference type="Proteomes" id="UP000594454">
    <property type="component" value="Chromosome 6"/>
</dbReference>
<sequence>MTYNNVTTKFEPEYLHWITEVQFVDSNLKQVPKVFPILPSLVQFTAQNCRIESIEKDAFKKAVGVKILDLTVNHIKDLPDDAFAEVPTLEDLRLGFNEIANLADNTFRGASNITDLIMNNNKVEALPVDVFAPLKNLEYINLEYNHIELIDAVTFRHNLKLKTLLLNNNQLLVFASSSLAHIPVWNLIDVSYNIIGKISLQSVHTLKATRSRLTECNITGPVTRLIIPNNDLRTVKISNPDSIRELDIRTNQFETLADFGELRNVEVLDASNNSLRDISTFSRMKSLKELRLANVNLNSKQENLLDLSQQITTLDLSENNLLHLNPEHLKSLKKLEKLYIDKNDFAELPYETLKEDHPSLSELSIAGNLFNCSFLANILKYCEKHDILLKVPANFVEWSSYAGVNCNLTHSKKMKEGEKKMEEKKDEPSHCENTGSVVTTAVSVFVVTVLLTIGILIALHATQYLTIHFNRNSMVRQSTLRVYSDSDVGL</sequence>
<dbReference type="SUPFAM" id="SSF52058">
    <property type="entry name" value="L domain-like"/>
    <property type="match status" value="1"/>
</dbReference>
<dbReference type="InterPro" id="IPR026906">
    <property type="entry name" value="LRR_5"/>
</dbReference>
<protein>
    <submittedName>
        <fullName evidence="4">Uncharacterized protein</fullName>
    </submittedName>
</protein>
<reference evidence="4 5" key="1">
    <citation type="submission" date="2020-11" db="EMBL/GenBank/DDBJ databases">
        <authorList>
            <person name="Wallbank WR R."/>
            <person name="Pardo Diaz C."/>
            <person name="Kozak K."/>
            <person name="Martin S."/>
            <person name="Jiggins C."/>
            <person name="Moest M."/>
            <person name="Warren A I."/>
            <person name="Generalovic N T."/>
            <person name="Byers J.R.P. K."/>
            <person name="Montejo-Kovacevich G."/>
            <person name="Yen C E."/>
        </authorList>
    </citation>
    <scope>NUCLEOTIDE SEQUENCE [LARGE SCALE GENOMIC DNA]</scope>
</reference>
<dbReference type="Gene3D" id="3.80.10.10">
    <property type="entry name" value="Ribonuclease Inhibitor"/>
    <property type="match status" value="2"/>
</dbReference>